<keyword evidence="1" id="KW-0472">Membrane</keyword>
<evidence type="ECO:0000313" key="2">
    <source>
        <dbReference type="EMBL" id="AOV06725.1"/>
    </source>
</evidence>
<dbReference type="AlphaFoldDB" id="A0A1D8JDE0"/>
<keyword evidence="1" id="KW-1133">Transmembrane helix</keyword>
<dbReference type="KEGG" id="surl:BI350_03370"/>
<organism evidence="2 3">
    <name type="scientific">Sporosarcina ureilytica</name>
    <dbReference type="NCBI Taxonomy" id="298596"/>
    <lineage>
        <taxon>Bacteria</taxon>
        <taxon>Bacillati</taxon>
        <taxon>Bacillota</taxon>
        <taxon>Bacilli</taxon>
        <taxon>Bacillales</taxon>
        <taxon>Caryophanaceae</taxon>
        <taxon>Sporosarcina</taxon>
    </lineage>
</organism>
<dbReference type="RefSeq" id="WP_075526842.1">
    <property type="nucleotide sequence ID" value="NZ_CP017560.1"/>
</dbReference>
<gene>
    <name evidence="2" type="ORF">BI350_03370</name>
</gene>
<reference evidence="2 3" key="1">
    <citation type="submission" date="2016-09" db="EMBL/GenBank/DDBJ databases">
        <title>Complete genome sequence of the Lysinibacillus sphaericus LMG 22257, a specie of Bacillus with ureolytic activity that can effectively biodeposit calcium carbonate.</title>
        <authorList>
            <person name="Yan W."/>
        </authorList>
    </citation>
    <scope>NUCLEOTIDE SEQUENCE [LARGE SCALE GENOMIC DNA]</scope>
    <source>
        <strain evidence="2 3">LMG 22257</strain>
    </source>
</reference>
<evidence type="ECO:0000313" key="3">
    <source>
        <dbReference type="Proteomes" id="UP000185746"/>
    </source>
</evidence>
<dbReference type="Proteomes" id="UP000185746">
    <property type="component" value="Chromosome"/>
</dbReference>
<evidence type="ECO:0000256" key="1">
    <source>
        <dbReference type="SAM" id="Phobius"/>
    </source>
</evidence>
<dbReference type="EMBL" id="CP017560">
    <property type="protein sequence ID" value="AOV06725.1"/>
    <property type="molecule type" value="Genomic_DNA"/>
</dbReference>
<accession>A0A1D8JDE0</accession>
<feature type="transmembrane region" description="Helical" evidence="1">
    <location>
        <begin position="25"/>
        <end position="44"/>
    </location>
</feature>
<proteinExistence type="predicted"/>
<feature type="transmembrane region" description="Helical" evidence="1">
    <location>
        <begin position="51"/>
        <end position="69"/>
    </location>
</feature>
<sequence>MLLLWYASLLASLITIIYGISHRSWLFMLISAITFSPISYYFLGINIALKYVGLTPIILLVLAVFFGVSERRAKTIALK</sequence>
<keyword evidence="1" id="KW-0812">Transmembrane</keyword>
<name>A0A1D8JDE0_9BACL</name>
<protein>
    <submittedName>
        <fullName evidence="2">Uncharacterized protein</fullName>
    </submittedName>
</protein>
<keyword evidence="3" id="KW-1185">Reference proteome</keyword>